<dbReference type="Proteomes" id="UP000549971">
    <property type="component" value="Unassembled WGS sequence"/>
</dbReference>
<keyword evidence="1 4" id="KW-0808">Transferase</keyword>
<dbReference type="AlphaFoldDB" id="A0A7W9JC17"/>
<protein>
    <submittedName>
        <fullName evidence="4">GNAT superfamily N-acetyltransferase</fullName>
    </submittedName>
</protein>
<accession>A0A7W9JC17</accession>
<dbReference type="PROSITE" id="PS51186">
    <property type="entry name" value="GNAT"/>
    <property type="match status" value="1"/>
</dbReference>
<name>A0A7W9JC17_9ACTN</name>
<reference evidence="4 5" key="1">
    <citation type="submission" date="2020-08" db="EMBL/GenBank/DDBJ databases">
        <title>Sequencing the genomes of 1000 actinobacteria strains.</title>
        <authorList>
            <person name="Klenk H.-P."/>
        </authorList>
    </citation>
    <scope>NUCLEOTIDE SEQUENCE [LARGE SCALE GENOMIC DNA]</scope>
    <source>
        <strain evidence="4 5">DSM 28967</strain>
    </source>
</reference>
<evidence type="ECO:0000259" key="3">
    <source>
        <dbReference type="PROSITE" id="PS51186"/>
    </source>
</evidence>
<keyword evidence="2" id="KW-0012">Acyltransferase</keyword>
<organism evidence="4 5">
    <name type="scientific">Kribbella italica</name>
    <dbReference type="NCBI Taxonomy" id="1540520"/>
    <lineage>
        <taxon>Bacteria</taxon>
        <taxon>Bacillati</taxon>
        <taxon>Actinomycetota</taxon>
        <taxon>Actinomycetes</taxon>
        <taxon>Propionibacteriales</taxon>
        <taxon>Kribbellaceae</taxon>
        <taxon>Kribbella</taxon>
    </lineage>
</organism>
<dbReference type="InterPro" id="IPR000182">
    <property type="entry name" value="GNAT_dom"/>
</dbReference>
<comment type="caution">
    <text evidence="4">The sequence shown here is derived from an EMBL/GenBank/DDBJ whole genome shotgun (WGS) entry which is preliminary data.</text>
</comment>
<evidence type="ECO:0000313" key="5">
    <source>
        <dbReference type="Proteomes" id="UP000549971"/>
    </source>
</evidence>
<dbReference type="EMBL" id="JACHMY010000001">
    <property type="protein sequence ID" value="MBB5838960.1"/>
    <property type="molecule type" value="Genomic_DNA"/>
</dbReference>
<gene>
    <name evidence="4" type="ORF">HDA39_005694</name>
</gene>
<proteinExistence type="predicted"/>
<dbReference type="PANTHER" id="PTHR43877">
    <property type="entry name" value="AMINOALKYLPHOSPHONATE N-ACETYLTRANSFERASE-RELATED-RELATED"/>
    <property type="match status" value="1"/>
</dbReference>
<dbReference type="Gene3D" id="3.40.630.30">
    <property type="match status" value="1"/>
</dbReference>
<evidence type="ECO:0000256" key="1">
    <source>
        <dbReference type="ARBA" id="ARBA00022679"/>
    </source>
</evidence>
<dbReference type="Pfam" id="PF00583">
    <property type="entry name" value="Acetyltransf_1"/>
    <property type="match status" value="1"/>
</dbReference>
<dbReference type="InterPro" id="IPR016181">
    <property type="entry name" value="Acyl_CoA_acyltransferase"/>
</dbReference>
<evidence type="ECO:0000313" key="4">
    <source>
        <dbReference type="EMBL" id="MBB5838960.1"/>
    </source>
</evidence>
<dbReference type="SUPFAM" id="SSF55729">
    <property type="entry name" value="Acyl-CoA N-acyltransferases (Nat)"/>
    <property type="match status" value="1"/>
</dbReference>
<dbReference type="CDD" id="cd04301">
    <property type="entry name" value="NAT_SF"/>
    <property type="match status" value="1"/>
</dbReference>
<evidence type="ECO:0000256" key="2">
    <source>
        <dbReference type="ARBA" id="ARBA00023315"/>
    </source>
</evidence>
<dbReference type="RefSeq" id="WP_184800238.1">
    <property type="nucleotide sequence ID" value="NZ_JACHMY010000001.1"/>
</dbReference>
<dbReference type="InterPro" id="IPR050832">
    <property type="entry name" value="Bact_Acetyltransf"/>
</dbReference>
<feature type="domain" description="N-acetyltransferase" evidence="3">
    <location>
        <begin position="1"/>
        <end position="146"/>
    </location>
</feature>
<sequence>MPVRRLTPSDWTDLWPLLQGFGTKLPEDEARDVYGELLVDPRWAIFGALFEDRLIGYAAAQNYGPHLRAGRRHQGRLHDLYVEPGARRTGVGRELVAAVVEWAAGEVRWLEWQAHHERAAPFYERLGYRGAACPQPEYPTFEIDFG</sequence>
<dbReference type="GO" id="GO:0016747">
    <property type="term" value="F:acyltransferase activity, transferring groups other than amino-acyl groups"/>
    <property type="evidence" value="ECO:0007669"/>
    <property type="project" value="InterPro"/>
</dbReference>
<keyword evidence="5" id="KW-1185">Reference proteome</keyword>